<dbReference type="Proteomes" id="UP000076079">
    <property type="component" value="Chromosome"/>
</dbReference>
<dbReference type="STRING" id="1855912.LuPra_02703"/>
<dbReference type="InterPro" id="IPR011944">
    <property type="entry name" value="Steroid_delta5-4_isomerase"/>
</dbReference>
<feature type="signal peptide" evidence="1">
    <location>
        <begin position="1"/>
        <end position="25"/>
    </location>
</feature>
<evidence type="ECO:0000259" key="2">
    <source>
        <dbReference type="Pfam" id="PF12680"/>
    </source>
</evidence>
<dbReference type="Pfam" id="PF12680">
    <property type="entry name" value="SnoaL_2"/>
    <property type="match status" value="1"/>
</dbReference>
<dbReference type="AlphaFoldDB" id="A0A143PM28"/>
<reference evidence="3 4" key="1">
    <citation type="journal article" date="2016" name="Genome Announc.">
        <title>First Complete Genome Sequence of a Subdivision 6 Acidobacterium Strain.</title>
        <authorList>
            <person name="Huang S."/>
            <person name="Vieira S."/>
            <person name="Bunk B."/>
            <person name="Riedel T."/>
            <person name="Sproer C."/>
            <person name="Overmann J."/>
        </authorList>
    </citation>
    <scope>NUCLEOTIDE SEQUENCE [LARGE SCALE GENOMIC DNA]</scope>
    <source>
        <strain evidence="4">DSM 100886 HEG_-6_39</strain>
    </source>
</reference>
<evidence type="ECO:0000313" key="4">
    <source>
        <dbReference type="Proteomes" id="UP000076079"/>
    </source>
</evidence>
<dbReference type="InterPro" id="IPR032710">
    <property type="entry name" value="NTF2-like_dom_sf"/>
</dbReference>
<gene>
    <name evidence="3" type="ORF">LuPra_02703</name>
</gene>
<feature type="chain" id="PRO_5007511646" description="SnoaL-like domain-containing protein" evidence="1">
    <location>
        <begin position="26"/>
        <end position="165"/>
    </location>
</feature>
<dbReference type="RefSeq" id="WP_110171231.1">
    <property type="nucleotide sequence ID" value="NZ_CP015136.1"/>
</dbReference>
<dbReference type="SUPFAM" id="SSF54427">
    <property type="entry name" value="NTF2-like"/>
    <property type="match status" value="1"/>
</dbReference>
<dbReference type="OrthoDB" id="122531at2"/>
<evidence type="ECO:0000256" key="1">
    <source>
        <dbReference type="SAM" id="SignalP"/>
    </source>
</evidence>
<keyword evidence="4" id="KW-1185">Reference proteome</keyword>
<reference evidence="4" key="2">
    <citation type="submission" date="2016-04" db="EMBL/GenBank/DDBJ databases">
        <title>First Complete Genome Sequence of a Subdivision 6 Acidobacterium.</title>
        <authorList>
            <person name="Huang S."/>
            <person name="Vieira S."/>
            <person name="Bunk B."/>
            <person name="Riedel T."/>
            <person name="Sproeer C."/>
            <person name="Overmann J."/>
        </authorList>
    </citation>
    <scope>NUCLEOTIDE SEQUENCE [LARGE SCALE GENOMIC DNA]</scope>
    <source>
        <strain evidence="4">DSM 100886 HEG_-6_39</strain>
    </source>
</reference>
<proteinExistence type="predicted"/>
<dbReference type="KEGG" id="abac:LuPra_02703"/>
<dbReference type="EMBL" id="CP015136">
    <property type="protein sequence ID" value="AMY09486.1"/>
    <property type="molecule type" value="Genomic_DNA"/>
</dbReference>
<dbReference type="NCBIfam" id="TIGR02246">
    <property type="entry name" value="SgcJ/EcaC family oxidoreductase"/>
    <property type="match status" value="1"/>
</dbReference>
<feature type="domain" description="SnoaL-like" evidence="2">
    <location>
        <begin position="37"/>
        <end position="112"/>
    </location>
</feature>
<keyword evidence="1" id="KW-0732">Signal</keyword>
<protein>
    <recommendedName>
        <fullName evidence="2">SnoaL-like domain-containing protein</fullName>
    </recommendedName>
</protein>
<evidence type="ECO:0000313" key="3">
    <source>
        <dbReference type="EMBL" id="AMY09486.1"/>
    </source>
</evidence>
<accession>A0A143PM28</accession>
<sequence precursor="true">MKWILVAQMLFLAAGASADAQPAQADEEVAIRRVLATFYEGWNAHAPDTMISTFADDADHLNVFGEWRKGKASLREDIVFIHTGPLRTSQKTHVVEKIRLVTPEVAVVQVSSMSKNGPNLGTYVMQKQGGRWLTVSFTNVAPQAVPWEEERAKWRQQRKQGQEQP</sequence>
<dbReference type="Gene3D" id="3.10.450.50">
    <property type="match status" value="1"/>
</dbReference>
<name>A0A143PM28_LUTPR</name>
<dbReference type="InterPro" id="IPR037401">
    <property type="entry name" value="SnoaL-like"/>
</dbReference>
<organism evidence="3 4">
    <name type="scientific">Luteitalea pratensis</name>
    <dbReference type="NCBI Taxonomy" id="1855912"/>
    <lineage>
        <taxon>Bacteria</taxon>
        <taxon>Pseudomonadati</taxon>
        <taxon>Acidobacteriota</taxon>
        <taxon>Vicinamibacteria</taxon>
        <taxon>Vicinamibacterales</taxon>
        <taxon>Vicinamibacteraceae</taxon>
        <taxon>Luteitalea</taxon>
    </lineage>
</organism>